<feature type="compositionally biased region" description="Polar residues" evidence="1">
    <location>
        <begin position="577"/>
        <end position="588"/>
    </location>
</feature>
<proteinExistence type="predicted"/>
<dbReference type="InParanoid" id="A0A0D2VKF5"/>
<feature type="compositionally biased region" description="Low complexity" evidence="1">
    <location>
        <begin position="565"/>
        <end position="575"/>
    </location>
</feature>
<evidence type="ECO:0000313" key="3">
    <source>
        <dbReference type="EMBL" id="KJE90497.1"/>
    </source>
</evidence>
<feature type="region of interest" description="Disordered" evidence="1">
    <location>
        <begin position="500"/>
        <end position="588"/>
    </location>
</feature>
<dbReference type="Gene3D" id="1.10.167.10">
    <property type="entry name" value="Regulator of G-protein Signalling 4, domain 2"/>
    <property type="match status" value="1"/>
</dbReference>
<feature type="compositionally biased region" description="Low complexity" evidence="1">
    <location>
        <begin position="1"/>
        <end position="14"/>
    </location>
</feature>
<feature type="compositionally biased region" description="Low complexity" evidence="1">
    <location>
        <begin position="204"/>
        <end position="226"/>
    </location>
</feature>
<dbReference type="InterPro" id="IPR052246">
    <property type="entry name" value="Cell_Polariz_PKAAnc"/>
</dbReference>
<dbReference type="InterPro" id="IPR036305">
    <property type="entry name" value="RGS_sf"/>
</dbReference>
<feature type="region of interest" description="Disordered" evidence="1">
    <location>
        <begin position="1"/>
        <end position="226"/>
    </location>
</feature>
<dbReference type="GO" id="GO:0005886">
    <property type="term" value="C:plasma membrane"/>
    <property type="evidence" value="ECO:0007669"/>
    <property type="project" value="TreeGrafter"/>
</dbReference>
<feature type="compositionally biased region" description="Polar residues" evidence="1">
    <location>
        <begin position="169"/>
        <end position="190"/>
    </location>
</feature>
<dbReference type="RefSeq" id="XP_004364675.1">
    <property type="nucleotide sequence ID" value="XM_004364618.2"/>
</dbReference>
<feature type="compositionally biased region" description="Low complexity" evidence="1">
    <location>
        <begin position="40"/>
        <end position="58"/>
    </location>
</feature>
<protein>
    <recommendedName>
        <fullName evidence="2">RGS domain-containing protein</fullName>
    </recommendedName>
</protein>
<feature type="compositionally biased region" description="Gly residues" evidence="1">
    <location>
        <begin position="93"/>
        <end position="104"/>
    </location>
</feature>
<accession>A0A0D2VKF5</accession>
<sequence length="780" mass="80265">MSASELSPNPSSSSPRRHGRFAVASASLDDTSVPEQPLDAAVTADQAEAAEASEPAAASLERDSSAGAANLALAADSDAGEQLPLPVSAGTANNGGGGGDGGAGSDEAGGSSEPVPVPPVQGQVQVGELELTPAPEPTPVAVVGEPTAGERASAGNAPDSDRALAASDQVESSTTSATGSSVDANSQRQKPATLRLPGRDQSNAASETVATSMASTTSGSASASATVVPKLVVAERGGGERQPIAHTPGAQLLLDLLHDDEYLFYLVEFMEREGAQTLLAFWLMVESFRQYFVVWSPTEAQLQQEQQLLQQQQQQQPNQSQLEHANDGNPSSLTSSPSSSSALSGSGSLPSRPARQASSTTDPVPPSPRSAADIGPQSAAAAEAANLDVALSIFNKHISARATHPLPGMTDALRTDIEARIHSEHGPDIGCFDAAQSHVLVLMDQQYLEKMRSIAVFATRLQFYGSSPSDTAVAALRAPTSRISVGRNSMLLVDDSTGSISISSNSNSNSNSSVGHSHPGQNGHPSATPSPIRSPAPENKSPLHKSLSWRLKTNPFQQSPPSPSPQSQSQSQLPSVHTPNKSVASTSSNSLPAVVAPAPDAPAAAAAAAPIPTAGVAGGLVAQDPNKQDAAGAARAKPGLETVNEHLTEAPLEQDADAADHDASADTNAAAHLQLQHAQQQHQQYPETPAKLDVHMARGGILGSAARMFGMVDRKVEEQKAAQIARAIIQDVVAATSATAQQLSAYDQPLGSPGGPIARINSRQTSRPVSVILFDDRDAL</sequence>
<evidence type="ECO:0000259" key="2">
    <source>
        <dbReference type="SMART" id="SM00315"/>
    </source>
</evidence>
<dbReference type="SMART" id="SM00315">
    <property type="entry name" value="RGS"/>
    <property type="match status" value="1"/>
</dbReference>
<feature type="compositionally biased region" description="Low complexity" evidence="1">
    <location>
        <begin position="306"/>
        <end position="351"/>
    </location>
</feature>
<dbReference type="InterPro" id="IPR016137">
    <property type="entry name" value="RGS"/>
</dbReference>
<dbReference type="Proteomes" id="UP000008743">
    <property type="component" value="Unassembled WGS sequence"/>
</dbReference>
<keyword evidence="4" id="KW-1185">Reference proteome</keyword>
<gene>
    <name evidence="3" type="ORF">CAOG_001807</name>
</gene>
<feature type="domain" description="RGS" evidence="2">
    <location>
        <begin position="252"/>
        <end position="451"/>
    </location>
</feature>
<feature type="compositionally biased region" description="Low complexity" evidence="1">
    <location>
        <begin position="105"/>
        <end position="147"/>
    </location>
</feature>
<feature type="compositionally biased region" description="Low complexity" evidence="1">
    <location>
        <begin position="65"/>
        <end position="77"/>
    </location>
</feature>
<evidence type="ECO:0000256" key="1">
    <source>
        <dbReference type="SAM" id="MobiDB-lite"/>
    </source>
</evidence>
<dbReference type="InterPro" id="IPR044926">
    <property type="entry name" value="RGS_subdomain_2"/>
</dbReference>
<dbReference type="OrthoDB" id="5584247at2759"/>
<feature type="compositionally biased region" description="Polar residues" evidence="1">
    <location>
        <begin position="519"/>
        <end position="531"/>
    </location>
</feature>
<organism evidence="3 4">
    <name type="scientific">Capsaspora owczarzaki (strain ATCC 30864)</name>
    <dbReference type="NCBI Taxonomy" id="595528"/>
    <lineage>
        <taxon>Eukaryota</taxon>
        <taxon>Filasterea</taxon>
        <taxon>Capsaspora</taxon>
    </lineage>
</organism>
<reference evidence="4" key="1">
    <citation type="submission" date="2011-02" db="EMBL/GenBank/DDBJ databases">
        <title>The Genome Sequence of Capsaspora owczarzaki ATCC 30864.</title>
        <authorList>
            <person name="Russ C."/>
            <person name="Cuomo C."/>
            <person name="Burger G."/>
            <person name="Gray M.W."/>
            <person name="Holland P.W.H."/>
            <person name="King N."/>
            <person name="Lang F.B.F."/>
            <person name="Roger A.J."/>
            <person name="Ruiz-Trillo I."/>
            <person name="Young S.K."/>
            <person name="Zeng Q."/>
            <person name="Gargeya S."/>
            <person name="Alvarado L."/>
            <person name="Berlin A."/>
            <person name="Chapman S.B."/>
            <person name="Chen Z."/>
            <person name="Freedman E."/>
            <person name="Gellesch M."/>
            <person name="Goldberg J."/>
            <person name="Griggs A."/>
            <person name="Gujja S."/>
            <person name="Heilman E."/>
            <person name="Heiman D."/>
            <person name="Howarth C."/>
            <person name="Mehta T."/>
            <person name="Neiman D."/>
            <person name="Pearson M."/>
            <person name="Roberts A."/>
            <person name="Saif S."/>
            <person name="Shea T."/>
            <person name="Shenoy N."/>
            <person name="Sisk P."/>
            <person name="Stolte C."/>
            <person name="Sykes S."/>
            <person name="White J."/>
            <person name="Yandava C."/>
            <person name="Haas B."/>
            <person name="Nusbaum C."/>
            <person name="Birren B."/>
        </authorList>
    </citation>
    <scope>NUCLEOTIDE SEQUENCE</scope>
    <source>
        <strain evidence="4">ATCC 30864</strain>
    </source>
</reference>
<dbReference type="GO" id="GO:0008104">
    <property type="term" value="P:intracellular protein localization"/>
    <property type="evidence" value="ECO:0007669"/>
    <property type="project" value="TreeGrafter"/>
</dbReference>
<dbReference type="GO" id="GO:0005739">
    <property type="term" value="C:mitochondrion"/>
    <property type="evidence" value="ECO:0007669"/>
    <property type="project" value="TreeGrafter"/>
</dbReference>
<feature type="compositionally biased region" description="Low complexity" evidence="1">
    <location>
        <begin position="500"/>
        <end position="513"/>
    </location>
</feature>
<feature type="region of interest" description="Disordered" evidence="1">
    <location>
        <begin position="306"/>
        <end position="379"/>
    </location>
</feature>
<evidence type="ECO:0000313" key="4">
    <source>
        <dbReference type="Proteomes" id="UP000008743"/>
    </source>
</evidence>
<dbReference type="AlphaFoldDB" id="A0A0D2VKF5"/>
<dbReference type="SUPFAM" id="SSF48097">
    <property type="entry name" value="Regulator of G-protein signaling, RGS"/>
    <property type="match status" value="1"/>
</dbReference>
<dbReference type="EMBL" id="KE346361">
    <property type="protein sequence ID" value="KJE90497.1"/>
    <property type="molecule type" value="Genomic_DNA"/>
</dbReference>
<name>A0A0D2VKF5_CAPO3</name>
<dbReference type="PANTHER" id="PTHR13155">
    <property type="entry name" value="A-KINASE ANCHOR PROTEINS"/>
    <property type="match status" value="1"/>
</dbReference>
<dbReference type="STRING" id="595528.A0A0D2VKF5"/>
<dbReference type="PANTHER" id="PTHR13155:SF1">
    <property type="entry name" value="A-KINASE ANCHOR PROTEIN 10, MITOCHONDRIAL"/>
    <property type="match status" value="1"/>
</dbReference>